<dbReference type="EMBL" id="LR536450">
    <property type="protein sequence ID" value="VFU10952.1"/>
    <property type="molecule type" value="Genomic_DNA"/>
</dbReference>
<feature type="transmembrane region" description="Helical" evidence="1">
    <location>
        <begin position="177"/>
        <end position="198"/>
    </location>
</feature>
<gene>
    <name evidence="2" type="ORF">MTUNDRAET4_4071</name>
</gene>
<reference evidence="2 3" key="1">
    <citation type="submission" date="2019-03" db="EMBL/GenBank/DDBJ databases">
        <authorList>
            <person name="Kox A.R. M."/>
        </authorList>
    </citation>
    <scope>NUCLEOTIDE SEQUENCE [LARGE SCALE GENOMIC DNA]</scope>
    <source>
        <strain evidence="2">MTUNDRAET4 annotated genome</strain>
    </source>
</reference>
<organism evidence="2 3">
    <name type="scientific">Methylocella tundrae</name>
    <dbReference type="NCBI Taxonomy" id="227605"/>
    <lineage>
        <taxon>Bacteria</taxon>
        <taxon>Pseudomonadati</taxon>
        <taxon>Pseudomonadota</taxon>
        <taxon>Alphaproteobacteria</taxon>
        <taxon>Hyphomicrobiales</taxon>
        <taxon>Beijerinckiaceae</taxon>
        <taxon>Methylocella</taxon>
    </lineage>
</organism>
<proteinExistence type="predicted"/>
<feature type="transmembrane region" description="Helical" evidence="1">
    <location>
        <begin position="116"/>
        <end position="135"/>
    </location>
</feature>
<evidence type="ECO:0000313" key="2">
    <source>
        <dbReference type="EMBL" id="VFU10952.1"/>
    </source>
</evidence>
<keyword evidence="1" id="KW-0472">Membrane</keyword>
<feature type="transmembrane region" description="Helical" evidence="1">
    <location>
        <begin position="341"/>
        <end position="360"/>
    </location>
</feature>
<feature type="transmembrane region" description="Helical" evidence="1">
    <location>
        <begin position="243"/>
        <end position="260"/>
    </location>
</feature>
<feature type="transmembrane region" description="Helical" evidence="1">
    <location>
        <begin position="303"/>
        <end position="321"/>
    </location>
</feature>
<dbReference type="InterPro" id="IPR010266">
    <property type="entry name" value="NnrS"/>
</dbReference>
<evidence type="ECO:0000256" key="1">
    <source>
        <dbReference type="SAM" id="Phobius"/>
    </source>
</evidence>
<dbReference type="OrthoDB" id="9770040at2"/>
<accession>A0A4U8Z5Y6</accession>
<dbReference type="Proteomes" id="UP000294360">
    <property type="component" value="Chromosome"/>
</dbReference>
<keyword evidence="1" id="KW-0812">Transmembrane</keyword>
<name>A0A4U8Z5Y6_METTU</name>
<feature type="transmembrane region" description="Helical" evidence="1">
    <location>
        <begin position="21"/>
        <end position="43"/>
    </location>
</feature>
<dbReference type="KEGG" id="mtun:MTUNDRAET4_4071"/>
<dbReference type="Pfam" id="PF05940">
    <property type="entry name" value="NnrS"/>
    <property type="match status" value="1"/>
</dbReference>
<feature type="transmembrane region" description="Helical" evidence="1">
    <location>
        <begin position="63"/>
        <end position="80"/>
    </location>
</feature>
<sequence length="396" mass="41623">MNVAAKDPVNRATPALLTQGFRPFFLAAGLWSAGALALWIVMLVTGSAPPSRFDPLNWHIHEMLFGFVMAAIAGFLLTAIPNWTRRLPVSGAPLALLAALWLLGRIACLVSSLVPAWLAIAADLSFPALLVGVAAREIVAGHNWRNLPMVAPVTVLGVANLLMHLEAAGVAVPTGLGWRLGLAAVIVLVSVVAGRIVPSFTRNWLAKRPGANLPAVSKSIDRASLGVLHAGLFGWAFFPTFGAIGLVLLLGAALNFWRLLRWRGGATAAEPLLIILHIGYAWLVLGAALLGLSMLDADLPQSAAIHALTAGAIGTMILAVMTRATRGHTGRDLAADSATRLIYILVSLAAITRVAAALHAGWTMPLLIISACFWIAAFGGFVLSYGPMLIGARDAR</sequence>
<dbReference type="AlphaFoldDB" id="A0A4U8Z5Y6"/>
<feature type="transmembrane region" description="Helical" evidence="1">
    <location>
        <begin position="366"/>
        <end position="390"/>
    </location>
</feature>
<feature type="transmembrane region" description="Helical" evidence="1">
    <location>
        <begin position="272"/>
        <end position="291"/>
    </location>
</feature>
<dbReference type="RefSeq" id="WP_134491888.1">
    <property type="nucleotide sequence ID" value="NZ_CP139089.1"/>
</dbReference>
<protein>
    <submittedName>
        <fullName evidence="2">NnrS</fullName>
    </submittedName>
</protein>
<keyword evidence="1" id="KW-1133">Transmembrane helix</keyword>
<evidence type="ECO:0000313" key="3">
    <source>
        <dbReference type="Proteomes" id="UP000294360"/>
    </source>
</evidence>
<feature type="transmembrane region" description="Helical" evidence="1">
    <location>
        <begin position="87"/>
        <end position="104"/>
    </location>
</feature>